<comment type="similarity">
    <text evidence="2">Belongs to the methyl-accepting chemotaxis (MCP) protein family.</text>
</comment>
<dbReference type="GO" id="GO:0006935">
    <property type="term" value="P:chemotaxis"/>
    <property type="evidence" value="ECO:0007669"/>
    <property type="project" value="TreeGrafter"/>
</dbReference>
<evidence type="ECO:0000256" key="1">
    <source>
        <dbReference type="ARBA" id="ARBA00022481"/>
    </source>
</evidence>
<comment type="caution">
    <text evidence="7">The sequence shown here is derived from an EMBL/GenBank/DDBJ whole genome shotgun (WGS) entry which is preliminary data.</text>
</comment>
<dbReference type="EMBL" id="JACDUS010000002">
    <property type="protein sequence ID" value="MBA2880511.1"/>
    <property type="molecule type" value="Genomic_DNA"/>
</dbReference>
<evidence type="ECO:0000256" key="2">
    <source>
        <dbReference type="ARBA" id="ARBA00029447"/>
    </source>
</evidence>
<keyword evidence="5" id="KW-0812">Transmembrane</keyword>
<keyword evidence="3" id="KW-0807">Transducer</keyword>
<dbReference type="Pfam" id="PF12729">
    <property type="entry name" value="4HB_MCP_1"/>
    <property type="match status" value="1"/>
</dbReference>
<dbReference type="PANTHER" id="PTHR43531">
    <property type="entry name" value="PROTEIN ICFG"/>
    <property type="match status" value="1"/>
</dbReference>
<keyword evidence="5" id="KW-0472">Membrane</keyword>
<dbReference type="InterPro" id="IPR024478">
    <property type="entry name" value="HlyB_4HB_MCP"/>
</dbReference>
<dbReference type="SUPFAM" id="SSF58104">
    <property type="entry name" value="Methyl-accepting chemotaxis protein (MCP) signaling domain"/>
    <property type="match status" value="1"/>
</dbReference>
<dbReference type="GO" id="GO:0005886">
    <property type="term" value="C:plasma membrane"/>
    <property type="evidence" value="ECO:0007669"/>
    <property type="project" value="TreeGrafter"/>
</dbReference>
<dbReference type="CDD" id="cd11386">
    <property type="entry name" value="MCP_signal"/>
    <property type="match status" value="1"/>
</dbReference>
<feature type="region of interest" description="Disordered" evidence="4">
    <location>
        <begin position="364"/>
        <end position="410"/>
    </location>
</feature>
<dbReference type="Gene3D" id="1.20.120.30">
    <property type="entry name" value="Aspartate receptor, ligand-binding domain"/>
    <property type="match status" value="1"/>
</dbReference>
<protein>
    <submittedName>
        <fullName evidence="7">Methyl-accepting chemotaxis protein</fullName>
    </submittedName>
</protein>
<organism evidence="7 8">
    <name type="scientific">Desulfosalsimonas propionicica</name>
    <dbReference type="NCBI Taxonomy" id="332175"/>
    <lineage>
        <taxon>Bacteria</taxon>
        <taxon>Pseudomonadati</taxon>
        <taxon>Thermodesulfobacteriota</taxon>
        <taxon>Desulfobacteria</taxon>
        <taxon>Desulfobacterales</taxon>
        <taxon>Desulfosalsimonadaceae</taxon>
        <taxon>Desulfosalsimonas</taxon>
    </lineage>
</organism>
<dbReference type="InterPro" id="IPR025991">
    <property type="entry name" value="Chemoreceptor_zinc-bind_dom"/>
</dbReference>
<keyword evidence="1" id="KW-0488">Methylation</keyword>
<sequence>MFKQMKLGTKLIAGFCIVAVVALFLGGIGYYGAVQNDRAMDEVGAVRLPSIQSVLEMKESMQAIILNLRTLLNPDLEKAVRKQQYEQINELRGKYKAAFDIYEPLPQTAEESRQWDQFMEIIPKWAAVNDEIFELHQQIDSLDILNPEKLLVQLQKFRGDHYALEVKVANMLLTGNTFSGGDDGTKCPCGQWLAGFSTQNSELQRIAKAIDRPHRQFHAAVGDIRRAVKNEDQQEAIRIFTGQMQDASIEMFDSFDELIAEAQKAAQLRTEIAEKTMGEGLEYMEAGFGRLNKVIAINEEIAEKEVSGAISQSGALKTLNLFAMIAGVILALGLGLLLTRSISAPIRRIVDGLSTGAGQVSSASSQVASSSQSQAEGASEQASSLEQTSSSLEEMAAQTKQNADNADQADNAVRETAQVVDKGVASMEKMNDAINEIKESASETSKIIKTIDDIAFQTNLLALNAAVEAARAGEAGKGFAVVAEEVRNLAQRSAEAAQNTSELIEKSQKNADNGVNVADEVAGQLNSIKQSAEKMGSLIGEIAAASKEQAQGIDQVNTGVSEMDRVVQQNAADAEESASASEELSSQASEMEKMVAELEAMVGASGKAISAVRGGSSSKQVQPQEKFRSTTRKISNGAGKKQAGAQRSDSRKADQVIPLDDDEFKDF</sequence>
<evidence type="ECO:0000256" key="4">
    <source>
        <dbReference type="SAM" id="MobiDB-lite"/>
    </source>
</evidence>
<feature type="transmembrane region" description="Helical" evidence="5">
    <location>
        <begin position="12"/>
        <end position="33"/>
    </location>
</feature>
<dbReference type="InterPro" id="IPR051310">
    <property type="entry name" value="MCP_chemotaxis"/>
</dbReference>
<dbReference type="SMART" id="SM00283">
    <property type="entry name" value="MA"/>
    <property type="match status" value="1"/>
</dbReference>
<dbReference type="PANTHER" id="PTHR43531:SF14">
    <property type="entry name" value="METHYL-ACCEPTING CHEMOTAXIS PROTEIN I-RELATED"/>
    <property type="match status" value="1"/>
</dbReference>
<evidence type="ECO:0000313" key="7">
    <source>
        <dbReference type="EMBL" id="MBA2880511.1"/>
    </source>
</evidence>
<feature type="region of interest" description="Disordered" evidence="4">
    <location>
        <begin position="610"/>
        <end position="667"/>
    </location>
</feature>
<dbReference type="Pfam" id="PF00015">
    <property type="entry name" value="MCPsignal"/>
    <property type="match status" value="1"/>
</dbReference>
<dbReference type="Proteomes" id="UP000525298">
    <property type="component" value="Unassembled WGS sequence"/>
</dbReference>
<evidence type="ECO:0000256" key="3">
    <source>
        <dbReference type="PROSITE-ProRule" id="PRU00284"/>
    </source>
</evidence>
<evidence type="ECO:0000313" key="8">
    <source>
        <dbReference type="Proteomes" id="UP000525298"/>
    </source>
</evidence>
<name>A0A7W0C7B4_9BACT</name>
<keyword evidence="5" id="KW-1133">Transmembrane helix</keyword>
<reference evidence="7 8" key="1">
    <citation type="submission" date="2020-07" db="EMBL/GenBank/DDBJ databases">
        <title>Genomic Encyclopedia of Type Strains, Phase IV (KMG-IV): sequencing the most valuable type-strain genomes for metagenomic binning, comparative biology and taxonomic classification.</title>
        <authorList>
            <person name="Goeker M."/>
        </authorList>
    </citation>
    <scope>NUCLEOTIDE SEQUENCE [LARGE SCALE GENOMIC DNA]</scope>
    <source>
        <strain evidence="7 8">DSM 17721</strain>
    </source>
</reference>
<proteinExistence type="inferred from homology"/>
<feature type="region of interest" description="Disordered" evidence="4">
    <location>
        <begin position="568"/>
        <end position="590"/>
    </location>
</feature>
<dbReference type="Pfam" id="PF13682">
    <property type="entry name" value="CZB"/>
    <property type="match status" value="1"/>
</dbReference>
<dbReference type="PROSITE" id="PS50111">
    <property type="entry name" value="CHEMOTAXIS_TRANSDUC_2"/>
    <property type="match status" value="1"/>
</dbReference>
<dbReference type="GO" id="GO:0004888">
    <property type="term" value="F:transmembrane signaling receptor activity"/>
    <property type="evidence" value="ECO:0007669"/>
    <property type="project" value="TreeGrafter"/>
</dbReference>
<keyword evidence="8" id="KW-1185">Reference proteome</keyword>
<feature type="compositionally biased region" description="Low complexity" evidence="4">
    <location>
        <begin position="577"/>
        <end position="589"/>
    </location>
</feature>
<feature type="domain" description="Methyl-accepting transducer" evidence="6">
    <location>
        <begin position="356"/>
        <end position="585"/>
    </location>
</feature>
<dbReference type="RefSeq" id="WP_181550188.1">
    <property type="nucleotide sequence ID" value="NZ_JACDUS010000002.1"/>
</dbReference>
<dbReference type="Gene3D" id="1.10.287.950">
    <property type="entry name" value="Methyl-accepting chemotaxis protein"/>
    <property type="match status" value="1"/>
</dbReference>
<evidence type="ECO:0000256" key="5">
    <source>
        <dbReference type="SAM" id="Phobius"/>
    </source>
</evidence>
<accession>A0A7W0C7B4</accession>
<dbReference type="AlphaFoldDB" id="A0A7W0C7B4"/>
<gene>
    <name evidence="7" type="ORF">HNR65_000829</name>
</gene>
<evidence type="ECO:0000259" key="6">
    <source>
        <dbReference type="PROSITE" id="PS50111"/>
    </source>
</evidence>
<dbReference type="InterPro" id="IPR004089">
    <property type="entry name" value="MCPsignal_dom"/>
</dbReference>
<dbReference type="GO" id="GO:0007165">
    <property type="term" value="P:signal transduction"/>
    <property type="evidence" value="ECO:0007669"/>
    <property type="project" value="UniProtKB-KW"/>
</dbReference>